<dbReference type="STRING" id="1346.BMF34_00310"/>
<keyword evidence="1" id="KW-0812">Transmembrane</keyword>
<dbReference type="EMBL" id="QLQD01000003">
    <property type="protein sequence ID" value="RLU59615.1"/>
    <property type="molecule type" value="Genomic_DNA"/>
</dbReference>
<dbReference type="Proteomes" id="UP000025245">
    <property type="component" value="Chromosome"/>
</dbReference>
<protein>
    <submittedName>
        <fullName evidence="3">Rod shape-determining protein MreD</fullName>
    </submittedName>
</protein>
<keyword evidence="4" id="KW-1185">Reference proteome</keyword>
<feature type="transmembrane region" description="Helical" evidence="1">
    <location>
        <begin position="55"/>
        <end position="73"/>
    </location>
</feature>
<dbReference type="RefSeq" id="WP_003098563.1">
    <property type="nucleotide sequence ID" value="NZ_CP010783.1"/>
</dbReference>
<dbReference type="AlphaFoldDB" id="A0A3L8GRA3"/>
<feature type="transmembrane region" description="Helical" evidence="1">
    <location>
        <begin position="134"/>
        <end position="157"/>
    </location>
</feature>
<evidence type="ECO:0000256" key="1">
    <source>
        <dbReference type="SAM" id="Phobius"/>
    </source>
</evidence>
<keyword evidence="1" id="KW-0472">Membrane</keyword>
<organism evidence="3 5">
    <name type="scientific">Streptococcus iniae</name>
    <name type="common">Streptococcus shiloi</name>
    <dbReference type="NCBI Taxonomy" id="1346"/>
    <lineage>
        <taxon>Bacteria</taxon>
        <taxon>Bacillati</taxon>
        <taxon>Bacillota</taxon>
        <taxon>Bacilli</taxon>
        <taxon>Lactobacillales</taxon>
        <taxon>Streptococcaceae</taxon>
        <taxon>Streptococcus</taxon>
    </lineage>
</organism>
<dbReference type="EMBL" id="CP007586">
    <property type="protein sequence ID" value="AHY14945.1"/>
    <property type="molecule type" value="Genomic_DNA"/>
</dbReference>
<name>A0A3L8GRA3_STRIN</name>
<keyword evidence="1" id="KW-1133">Transmembrane helix</keyword>
<accession>A0A3L8GRA3</accession>
<reference evidence="3 5" key="2">
    <citation type="submission" date="2018-06" db="EMBL/GenBank/DDBJ databases">
        <title>Mutators as drivers of adaptation in pathogenic bacteria and a risk factor for host jumps and vaccine escape.</title>
        <authorList>
            <person name="Barnes A.C."/>
            <person name="Silayeva O."/>
        </authorList>
    </citation>
    <scope>NUCLEOTIDE SEQUENCE [LARGE SCALE GENOMIC DNA]</scope>
    <source>
        <strain evidence="3 5">QMA0445</strain>
    </source>
</reference>
<feature type="transmembrane region" description="Helical" evidence="1">
    <location>
        <begin position="30"/>
        <end position="48"/>
    </location>
</feature>
<evidence type="ECO:0000313" key="3">
    <source>
        <dbReference type="EMBL" id="RLU59615.1"/>
    </source>
</evidence>
<feature type="transmembrane region" description="Helical" evidence="1">
    <location>
        <begin position="108"/>
        <end position="128"/>
    </location>
</feature>
<feature type="transmembrane region" description="Helical" evidence="1">
    <location>
        <begin position="79"/>
        <end position="96"/>
    </location>
</feature>
<dbReference type="KEGG" id="sio:DW64_00230"/>
<sequence length="165" mass="19445">MSYKLLFAYFCLIPLMLLDAHLSLVMRYLFGFKIEMVSFLMLIFFFHLAWKSNRVCSVIFSIFYGILYDSYYLNGMPNMLISLPLATCFAICLFGQMKKKASAFQKTLLFLIFLFQILGINFLIVGQYHSNQVALSFFITYSLIPTLFLNLLFFVIITQYFKRFF</sequence>
<evidence type="ECO:0000313" key="2">
    <source>
        <dbReference type="EMBL" id="AHY14945.1"/>
    </source>
</evidence>
<proteinExistence type="predicted"/>
<dbReference type="Proteomes" id="UP000269148">
    <property type="component" value="Unassembled WGS sequence"/>
</dbReference>
<gene>
    <name evidence="3" type="ORF">DIY07_00090</name>
    <name evidence="2" type="ORF">DQ08_00230</name>
</gene>
<dbReference type="KEGG" id="siz:SI82_00245"/>
<dbReference type="GeneID" id="35766753"/>
<reference evidence="2 4" key="1">
    <citation type="journal article" date="2014" name="Genome Announc.">
        <title>Complete Genome Sequence of a Virulent Strain, Streptococcus iniae ISET0901, Isolated from Diseased Tilapia.</title>
        <authorList>
            <person name="Pridgeon J.W."/>
            <person name="Zhang D."/>
            <person name="Zhang L."/>
        </authorList>
    </citation>
    <scope>NUCLEOTIDE SEQUENCE [LARGE SCALE GENOMIC DNA]</scope>
    <source>
        <strain evidence="2 4">ISET0901</strain>
    </source>
</reference>
<evidence type="ECO:0000313" key="4">
    <source>
        <dbReference type="Proteomes" id="UP000025245"/>
    </source>
</evidence>
<evidence type="ECO:0000313" key="5">
    <source>
        <dbReference type="Proteomes" id="UP000269148"/>
    </source>
</evidence>
<dbReference type="KEGG" id="siq:DQ08_00230"/>